<gene>
    <name evidence="8" type="ORF">ENN51_07630</name>
</gene>
<feature type="transmembrane region" description="Helical" evidence="6">
    <location>
        <begin position="5"/>
        <end position="24"/>
    </location>
</feature>
<dbReference type="Proteomes" id="UP000885672">
    <property type="component" value="Unassembled WGS sequence"/>
</dbReference>
<organism evidence="8">
    <name type="scientific">candidate division WOR-3 bacterium</name>
    <dbReference type="NCBI Taxonomy" id="2052148"/>
    <lineage>
        <taxon>Bacteria</taxon>
        <taxon>Bacteria division WOR-3</taxon>
    </lineage>
</organism>
<dbReference type="InterPro" id="IPR002293">
    <property type="entry name" value="AA/rel_permease1"/>
</dbReference>
<keyword evidence="2" id="KW-1003">Cell membrane</keyword>
<feature type="transmembrane region" description="Helical" evidence="6">
    <location>
        <begin position="75"/>
        <end position="97"/>
    </location>
</feature>
<keyword evidence="4 6" id="KW-1133">Transmembrane helix</keyword>
<evidence type="ECO:0000313" key="8">
    <source>
        <dbReference type="EMBL" id="HDR00135.1"/>
    </source>
</evidence>
<dbReference type="Pfam" id="PF00359">
    <property type="entry name" value="PTS_EIIA_2"/>
    <property type="match status" value="1"/>
</dbReference>
<dbReference type="Pfam" id="PF13520">
    <property type="entry name" value="AA_permease_2"/>
    <property type="match status" value="1"/>
</dbReference>
<evidence type="ECO:0000256" key="4">
    <source>
        <dbReference type="ARBA" id="ARBA00022989"/>
    </source>
</evidence>
<evidence type="ECO:0000256" key="1">
    <source>
        <dbReference type="ARBA" id="ARBA00004651"/>
    </source>
</evidence>
<sequence>VQVGLVGILLALMLGFVLIGLPHVKPLQFTPFASEGWRGTAVAAGLVFVSYGGLLKISSIAEEVRHPVRTIPVGLLSSLIVVLLVYVAVVFVTVGILPAEQLASSLTPISDGAGVAGGPWWRWALGLAAVLAFVSTANAGMMAASRYLLALSRDRLLPGFLGRLNARSGTPYPALFATSALMTAALFINVGLLIKAASTVLIATYMLSILVVIIMRESRLGNYRPRFKMPFYPWLPIAGLLGFGTLIFELGGLAVATSAALAVVGFAVYWFYGRHRTSREFALLHLIERLTARELVTGSLEAELYEVIREREHLGRDWFDDLVENCIVLDLAGKHDIHSLTERVAAELAPRLGVEPALIHDRLIERETETSSALSPTLAIPHVIFDGTGRFELALVRCRPGVRFSEAAPAVDAVFVIVGTRDRRNLHLRTLAAIAQIARSPDFEQRWRSARGETGLRNVIMLGKRRRH</sequence>
<dbReference type="EMBL" id="DSBX01000288">
    <property type="protein sequence ID" value="HDR00135.1"/>
    <property type="molecule type" value="Genomic_DNA"/>
</dbReference>
<dbReference type="InterPro" id="IPR050367">
    <property type="entry name" value="APC_superfamily"/>
</dbReference>
<feature type="transmembrane region" description="Helical" evidence="6">
    <location>
        <begin position="196"/>
        <end position="215"/>
    </location>
</feature>
<dbReference type="InterPro" id="IPR016152">
    <property type="entry name" value="PTrfase/Anion_transptr"/>
</dbReference>
<dbReference type="Gene3D" id="3.40.930.10">
    <property type="entry name" value="Mannitol-specific EII, Chain A"/>
    <property type="match status" value="1"/>
</dbReference>
<dbReference type="PANTHER" id="PTHR42770">
    <property type="entry name" value="AMINO ACID TRANSPORTER-RELATED"/>
    <property type="match status" value="1"/>
</dbReference>
<dbReference type="Gene3D" id="1.20.1740.10">
    <property type="entry name" value="Amino acid/polyamine transporter I"/>
    <property type="match status" value="1"/>
</dbReference>
<keyword evidence="5 6" id="KW-0472">Membrane</keyword>
<feature type="transmembrane region" description="Helical" evidence="6">
    <location>
        <begin position="36"/>
        <end position="54"/>
    </location>
</feature>
<feature type="transmembrane region" description="Helical" evidence="6">
    <location>
        <begin position="253"/>
        <end position="272"/>
    </location>
</feature>
<feature type="transmembrane region" description="Helical" evidence="6">
    <location>
        <begin position="170"/>
        <end position="190"/>
    </location>
</feature>
<keyword evidence="3 6" id="KW-0812">Transmembrane</keyword>
<proteinExistence type="predicted"/>
<dbReference type="SUPFAM" id="SSF55804">
    <property type="entry name" value="Phoshotransferase/anion transport protein"/>
    <property type="match status" value="1"/>
</dbReference>
<feature type="transmembrane region" description="Helical" evidence="6">
    <location>
        <begin position="123"/>
        <end position="149"/>
    </location>
</feature>
<evidence type="ECO:0000256" key="6">
    <source>
        <dbReference type="SAM" id="Phobius"/>
    </source>
</evidence>
<reference evidence="8" key="1">
    <citation type="journal article" date="2020" name="mSystems">
        <title>Genome- and Community-Level Interaction Insights into Carbon Utilization and Element Cycling Functions of Hydrothermarchaeota in Hydrothermal Sediment.</title>
        <authorList>
            <person name="Zhou Z."/>
            <person name="Liu Y."/>
            <person name="Xu W."/>
            <person name="Pan J."/>
            <person name="Luo Z.H."/>
            <person name="Li M."/>
        </authorList>
    </citation>
    <scope>NUCLEOTIDE SEQUENCE [LARGE SCALE GENOMIC DNA]</scope>
    <source>
        <strain evidence="8">SpSt-1182</strain>
    </source>
</reference>
<dbReference type="InterPro" id="IPR002178">
    <property type="entry name" value="PTS_EIIA_type-2_dom"/>
</dbReference>
<evidence type="ECO:0000256" key="3">
    <source>
        <dbReference type="ARBA" id="ARBA00022692"/>
    </source>
</evidence>
<comment type="subcellular location">
    <subcellularLocation>
        <location evidence="1">Cell membrane</location>
        <topology evidence="1">Multi-pass membrane protein</topology>
    </subcellularLocation>
</comment>
<evidence type="ECO:0000256" key="5">
    <source>
        <dbReference type="ARBA" id="ARBA00023136"/>
    </source>
</evidence>
<dbReference type="GO" id="GO:0022857">
    <property type="term" value="F:transmembrane transporter activity"/>
    <property type="evidence" value="ECO:0007669"/>
    <property type="project" value="InterPro"/>
</dbReference>
<comment type="caution">
    <text evidence="8">The sequence shown here is derived from an EMBL/GenBank/DDBJ whole genome shotgun (WGS) entry which is preliminary data.</text>
</comment>
<dbReference type="PANTHER" id="PTHR42770:SF7">
    <property type="entry name" value="MEMBRANE PROTEIN"/>
    <property type="match status" value="1"/>
</dbReference>
<dbReference type="GO" id="GO:0005886">
    <property type="term" value="C:plasma membrane"/>
    <property type="evidence" value="ECO:0007669"/>
    <property type="project" value="UniProtKB-SubCell"/>
</dbReference>
<dbReference type="AlphaFoldDB" id="A0A7V0T6K7"/>
<feature type="domain" description="PTS EIIA type-2" evidence="7">
    <location>
        <begin position="320"/>
        <end position="463"/>
    </location>
</feature>
<protein>
    <submittedName>
        <fullName evidence="8">Amino acid permease</fullName>
    </submittedName>
</protein>
<dbReference type="PROSITE" id="PS51094">
    <property type="entry name" value="PTS_EIIA_TYPE_2"/>
    <property type="match status" value="1"/>
</dbReference>
<evidence type="ECO:0000259" key="7">
    <source>
        <dbReference type="PROSITE" id="PS51094"/>
    </source>
</evidence>
<feature type="non-terminal residue" evidence="8">
    <location>
        <position position="1"/>
    </location>
</feature>
<name>A0A7V0T6K7_UNCW3</name>
<evidence type="ECO:0000256" key="2">
    <source>
        <dbReference type="ARBA" id="ARBA00022475"/>
    </source>
</evidence>
<accession>A0A7V0T6K7</accession>
<feature type="transmembrane region" description="Helical" evidence="6">
    <location>
        <begin position="227"/>
        <end position="247"/>
    </location>
</feature>